<feature type="chain" id="PRO_5023141902" evidence="2">
    <location>
        <begin position="18"/>
        <end position="237"/>
    </location>
</feature>
<gene>
    <name evidence="3" type="ORF">PGTUg99_012340</name>
</gene>
<evidence type="ECO:0000256" key="1">
    <source>
        <dbReference type="SAM" id="MobiDB-lite"/>
    </source>
</evidence>
<dbReference type="EMBL" id="VDEP01000517">
    <property type="protein sequence ID" value="KAA1064035.1"/>
    <property type="molecule type" value="Genomic_DNA"/>
</dbReference>
<evidence type="ECO:0000256" key="2">
    <source>
        <dbReference type="SAM" id="SignalP"/>
    </source>
</evidence>
<evidence type="ECO:0000313" key="3">
    <source>
        <dbReference type="EMBL" id="KAA1064035.1"/>
    </source>
</evidence>
<sequence length="237" mass="25807">MRSFVAVACFLAAFAAATPVDLQARQISSSVQAASGHDASHQSSTSSSPFGYSHQQSDSEHSYSQYSSVTNSMAPVFGTIGQIQNLMSQGSFTESSAMSYMSRLAQQLQPAFDGIRGCGCLQDPTVVSSYNSMFSQLYQLFQSFQSQYGQNFIQIVARKSTVSPSPPRLSPDQNPLEFAHTFPLWFVTAFGGLFNSFSQFQSESHQSQSFSQFSNSFNPLVSMLGSANPSFNTLGQF</sequence>
<dbReference type="AlphaFoldDB" id="A0A5B0LIC7"/>
<reference evidence="3 4" key="1">
    <citation type="submission" date="2019-05" db="EMBL/GenBank/DDBJ databases">
        <title>Emergence of the Ug99 lineage of the wheat stem rust pathogen through somatic hybridization.</title>
        <authorList>
            <person name="Li F."/>
            <person name="Upadhyaya N.M."/>
            <person name="Sperschneider J."/>
            <person name="Matny O."/>
            <person name="Nguyen-Phuc H."/>
            <person name="Mago R."/>
            <person name="Raley C."/>
            <person name="Miller M.E."/>
            <person name="Silverstein K.A.T."/>
            <person name="Henningsen E."/>
            <person name="Hirsch C.D."/>
            <person name="Visser B."/>
            <person name="Pretorius Z.A."/>
            <person name="Steffenson B.J."/>
            <person name="Schwessinger B."/>
            <person name="Dodds P.N."/>
            <person name="Figueroa M."/>
        </authorList>
    </citation>
    <scope>NUCLEOTIDE SEQUENCE [LARGE SCALE GENOMIC DNA]</scope>
    <source>
        <strain evidence="3 4">Ug99</strain>
    </source>
</reference>
<feature type="region of interest" description="Disordered" evidence="1">
    <location>
        <begin position="33"/>
        <end position="58"/>
    </location>
</feature>
<dbReference type="Proteomes" id="UP000325313">
    <property type="component" value="Unassembled WGS sequence"/>
</dbReference>
<keyword evidence="2" id="KW-0732">Signal</keyword>
<evidence type="ECO:0000313" key="4">
    <source>
        <dbReference type="Proteomes" id="UP000325313"/>
    </source>
</evidence>
<proteinExistence type="predicted"/>
<name>A0A5B0LIC7_PUCGR</name>
<organism evidence="3 4">
    <name type="scientific">Puccinia graminis f. sp. tritici</name>
    <dbReference type="NCBI Taxonomy" id="56615"/>
    <lineage>
        <taxon>Eukaryota</taxon>
        <taxon>Fungi</taxon>
        <taxon>Dikarya</taxon>
        <taxon>Basidiomycota</taxon>
        <taxon>Pucciniomycotina</taxon>
        <taxon>Pucciniomycetes</taxon>
        <taxon>Pucciniales</taxon>
        <taxon>Pucciniaceae</taxon>
        <taxon>Puccinia</taxon>
    </lineage>
</organism>
<comment type="caution">
    <text evidence="3">The sequence shown here is derived from an EMBL/GenBank/DDBJ whole genome shotgun (WGS) entry which is preliminary data.</text>
</comment>
<accession>A0A5B0LIC7</accession>
<protein>
    <submittedName>
        <fullName evidence="3">Uncharacterized protein</fullName>
    </submittedName>
</protein>
<feature type="compositionally biased region" description="Low complexity" evidence="1">
    <location>
        <begin position="35"/>
        <end position="58"/>
    </location>
</feature>
<feature type="signal peptide" evidence="2">
    <location>
        <begin position="1"/>
        <end position="17"/>
    </location>
</feature>